<dbReference type="InterPro" id="IPR010131">
    <property type="entry name" value="MdtP/NodT-like"/>
</dbReference>
<keyword evidence="3" id="KW-0175">Coiled coil</keyword>
<dbReference type="InterPro" id="IPR003423">
    <property type="entry name" value="OMP_efflux"/>
</dbReference>
<dbReference type="RefSeq" id="WP_108949870.1">
    <property type="nucleotide sequence ID" value="NZ_CP022187.1"/>
</dbReference>
<keyword evidence="5" id="KW-1185">Reference proteome</keyword>
<keyword evidence="2" id="KW-0732">Signal</keyword>
<dbReference type="EMBL" id="CP022187">
    <property type="protein sequence ID" value="AWI76167.1"/>
    <property type="molecule type" value="Genomic_DNA"/>
</dbReference>
<gene>
    <name evidence="4" type="ORF">CEW83_13825</name>
</gene>
<dbReference type="Pfam" id="PF02321">
    <property type="entry name" value="OEP"/>
    <property type="match status" value="2"/>
</dbReference>
<keyword evidence="2" id="KW-0449">Lipoprotein</keyword>
<dbReference type="Gene3D" id="2.20.200.10">
    <property type="entry name" value="Outer membrane efflux proteins (OEP)"/>
    <property type="match status" value="1"/>
</dbReference>
<keyword evidence="2" id="KW-0564">Palmitate</keyword>
<evidence type="ECO:0000256" key="1">
    <source>
        <dbReference type="ARBA" id="ARBA00007613"/>
    </source>
</evidence>
<dbReference type="PANTHER" id="PTHR30203">
    <property type="entry name" value="OUTER MEMBRANE CATION EFFLUX PROTEIN"/>
    <property type="match status" value="1"/>
</dbReference>
<dbReference type="KEGG" id="acom:CEW83_13825"/>
<keyword evidence="2" id="KW-0812">Transmembrane</keyword>
<evidence type="ECO:0000313" key="4">
    <source>
        <dbReference type="EMBL" id="AWI76167.1"/>
    </source>
</evidence>
<dbReference type="NCBIfam" id="TIGR01845">
    <property type="entry name" value="outer_NodT"/>
    <property type="match status" value="1"/>
</dbReference>
<dbReference type="PANTHER" id="PTHR30203:SF32">
    <property type="entry name" value="CATION EFFLUX SYSTEM PROTEIN CUSC"/>
    <property type="match status" value="1"/>
</dbReference>
<dbReference type="GO" id="GO:0015562">
    <property type="term" value="F:efflux transmembrane transporter activity"/>
    <property type="evidence" value="ECO:0007669"/>
    <property type="project" value="InterPro"/>
</dbReference>
<feature type="chain" id="PRO_5015802037" evidence="2">
    <location>
        <begin position="24"/>
        <end position="467"/>
    </location>
</feature>
<dbReference type="PROSITE" id="PS51257">
    <property type="entry name" value="PROKAR_LIPOPROTEIN"/>
    <property type="match status" value="1"/>
</dbReference>
<evidence type="ECO:0000256" key="2">
    <source>
        <dbReference type="RuleBase" id="RU362097"/>
    </source>
</evidence>
<evidence type="ECO:0000256" key="3">
    <source>
        <dbReference type="SAM" id="Coils"/>
    </source>
</evidence>
<keyword evidence="2" id="KW-0472">Membrane</keyword>
<name>A0A2U8GR68_9RHOO</name>
<feature type="coiled-coil region" evidence="3">
    <location>
        <begin position="221"/>
        <end position="248"/>
    </location>
</feature>
<dbReference type="Gene3D" id="1.20.1600.10">
    <property type="entry name" value="Outer membrane efflux proteins (OEP)"/>
    <property type="match status" value="1"/>
</dbReference>
<reference evidence="4 5" key="1">
    <citation type="submission" date="2017-06" db="EMBL/GenBank/DDBJ databases">
        <title>Azoarcus.</title>
        <authorList>
            <person name="Woo J.-H."/>
            <person name="Kim H.-S."/>
        </authorList>
    </citation>
    <scope>NUCLEOTIDE SEQUENCE [LARGE SCALE GENOMIC DNA]</scope>
    <source>
        <strain evidence="4 5">TSPY31</strain>
    </source>
</reference>
<accession>A0A2U8GR68</accession>
<sequence>MNTLRSLTLAVSATLLGACTTLAPDYLRPDAPVASAWPGQTEAVAAPVAVADISWRDYFADARLRELIGIALENNRDLRVAALNIEKAQAQYRIQRADQFPSVALSGGQSAQRLPGDLTSSGESTISRQYSTTVGISAWELDFFGRVRSLRDQALETYLATEEARRSAQISLVAEVANAWLTLAADRELRDLARETWQTQQKSVDLTRRSFEAGAVSALDVRQAQSAMERARADAAQYASQVAKDENALAVLTGGQVPARLLPEKLIDAVTALAELPSGIPSEVLVRRPDVLQAERTLRAANANIGAARAAFFPSISLTATAGTASATLDGLFQAGSGTWTFVPQLTLPIFNAGALSASLDVAKVQREIQVAEYEKAIQSAFREVADALAERANLGEQLDARRNLVEASAESYRLSDARYRNGIDSYLVLLDAQRSRYAAEQELIAARLSEAGNRVALYKVMGGGWQ</sequence>
<feature type="signal peptide" evidence="2">
    <location>
        <begin position="1"/>
        <end position="23"/>
    </location>
</feature>
<evidence type="ECO:0000313" key="5">
    <source>
        <dbReference type="Proteomes" id="UP000244930"/>
    </source>
</evidence>
<dbReference type="AlphaFoldDB" id="A0A2U8GR68"/>
<proteinExistence type="inferred from homology"/>
<dbReference type="SUPFAM" id="SSF56954">
    <property type="entry name" value="Outer membrane efflux proteins (OEP)"/>
    <property type="match status" value="1"/>
</dbReference>
<dbReference type="Proteomes" id="UP000244930">
    <property type="component" value="Chromosome"/>
</dbReference>
<protein>
    <submittedName>
        <fullName evidence="4">Multidrug transporter</fullName>
    </submittedName>
</protein>
<keyword evidence="2" id="KW-1134">Transmembrane beta strand</keyword>
<comment type="subcellular location">
    <subcellularLocation>
        <location evidence="2">Cell membrane</location>
        <topology evidence="2">Lipid-anchor</topology>
    </subcellularLocation>
</comment>
<comment type="similarity">
    <text evidence="1 2">Belongs to the outer membrane factor (OMF) (TC 1.B.17) family.</text>
</comment>
<organism evidence="4 5">
    <name type="scientific">Parazoarcus communis</name>
    <dbReference type="NCBI Taxonomy" id="41977"/>
    <lineage>
        <taxon>Bacteria</taxon>
        <taxon>Pseudomonadati</taxon>
        <taxon>Pseudomonadota</taxon>
        <taxon>Betaproteobacteria</taxon>
        <taxon>Rhodocyclales</taxon>
        <taxon>Zoogloeaceae</taxon>
        <taxon>Parazoarcus</taxon>
    </lineage>
</organism>
<dbReference type="GO" id="GO:0005886">
    <property type="term" value="C:plasma membrane"/>
    <property type="evidence" value="ECO:0007669"/>
    <property type="project" value="UniProtKB-SubCell"/>
</dbReference>